<keyword evidence="4" id="KW-0472">Membrane</keyword>
<dbReference type="Gene3D" id="1.25.40.10">
    <property type="entry name" value="Tetratricopeptide repeat domain"/>
    <property type="match status" value="3"/>
</dbReference>
<evidence type="ECO:0008006" key="7">
    <source>
        <dbReference type="Google" id="ProtNLM"/>
    </source>
</evidence>
<dbReference type="PROSITE" id="PS51375">
    <property type="entry name" value="PPR"/>
    <property type="match status" value="2"/>
</dbReference>
<dbReference type="InterPro" id="IPR046960">
    <property type="entry name" value="PPR_At4g14850-like_plant"/>
</dbReference>
<dbReference type="InterPro" id="IPR011990">
    <property type="entry name" value="TPR-like_helical_dom_sf"/>
</dbReference>
<dbReference type="InterPro" id="IPR046848">
    <property type="entry name" value="E_motif"/>
</dbReference>
<dbReference type="PANTHER" id="PTHR47926">
    <property type="entry name" value="PENTATRICOPEPTIDE REPEAT-CONTAINING PROTEIN"/>
    <property type="match status" value="1"/>
</dbReference>
<dbReference type="Proteomes" id="UP000594261">
    <property type="component" value="Chromosome 10"/>
</dbReference>
<evidence type="ECO:0000256" key="1">
    <source>
        <dbReference type="ARBA" id="ARBA00006643"/>
    </source>
</evidence>
<evidence type="ECO:0000313" key="6">
    <source>
        <dbReference type="Proteomes" id="UP000594261"/>
    </source>
</evidence>
<sequence length="714" mass="79028">MQLCKSMKQLHQIHAHTIATGHFFLHPTSPILSNILHTFTIVLNPKSNNNSISLLSYALSIFNSIPNPSTFCYNNIIRAHTLLSSPLSALLLFARMRRFSIPPDFHTFPFTLKACVQLHAFPTAKTLHSQAFKFGFAANLFVLNSLIHVYSVSDRIDDAYRVFNESSYRDVVSYNAMIDGFVKAGEISQAHRLFDEMPVRDTVSWGTIITGCAQMNRCKEAIDLFNHMLALDFKPDNIALVSALSACAQLGELEHGKTIHSYIKQNRIRIDSFLSTGLVDLYAKCGCMETAGEIFESSPYKNLFTWNAMLVGLAMHGHGQLLLHYFSGMIEAGVKPDGVSFLGVLVGCSHAGLVHEAQKLFNEMESVYGVPRELKHYGCMADLLGRSGFIGEAMEMIKSMPMAGDVFVWGGLLGGCRIYGDVEIAKKAAEHVMELKPEDGGVYSVMANVYANAELWDDVVQIRRSMSAKRVKKNAGCSFIKLNGNTHEFIAGDSLHPQSNVIYSVLDGIGKHQFEPNRHPFGMLASSQTNMENAITGHSAVGLFLPCNPIDIPAGYEERWFLNVHAIDTWGVEDKLGCTECRLDNSAGQNSEHKCHVEYEVESCSASGMADNGCTDIKRTSVTMPTGGYVIYSMAHQHSGGIGSTFYGELLLLVLLCGVSGWAGFIFFITNLWTKEGSMLCQDKRYETLILESNYSNAQRHTRVMGLFYILVAD</sequence>
<keyword evidence="2" id="KW-0677">Repeat</keyword>
<dbReference type="AlphaFoldDB" id="A0A7N2MLQ9"/>
<evidence type="ECO:0000256" key="3">
    <source>
        <dbReference type="PROSITE-ProRule" id="PRU00708"/>
    </source>
</evidence>
<dbReference type="InParanoid" id="A0A7N2MLQ9"/>
<dbReference type="InterPro" id="IPR002885">
    <property type="entry name" value="PPR_rpt"/>
</dbReference>
<dbReference type="InterPro" id="IPR011692">
    <property type="entry name" value="Stress_up-reg_Nod19"/>
</dbReference>
<protein>
    <recommendedName>
        <fullName evidence="7">Pentatricopeptide repeat-containing protein</fullName>
    </recommendedName>
</protein>
<dbReference type="FunFam" id="1.25.40.10:FF:000348">
    <property type="entry name" value="Pentatricopeptide repeat-containing protein chloroplastic"/>
    <property type="match status" value="1"/>
</dbReference>
<keyword evidence="6" id="KW-1185">Reference proteome</keyword>
<evidence type="ECO:0000256" key="4">
    <source>
        <dbReference type="SAM" id="Phobius"/>
    </source>
</evidence>
<keyword evidence="4" id="KW-0812">Transmembrane</keyword>
<comment type="similarity">
    <text evidence="1">Belongs to the PPR family. PCMP-H subfamily.</text>
</comment>
<dbReference type="Pfam" id="PF20431">
    <property type="entry name" value="E_motif"/>
    <property type="match status" value="1"/>
</dbReference>
<feature type="transmembrane region" description="Helical" evidence="4">
    <location>
        <begin position="650"/>
        <end position="674"/>
    </location>
</feature>
<feature type="repeat" description="PPR" evidence="3">
    <location>
        <begin position="302"/>
        <end position="336"/>
    </location>
</feature>
<feature type="repeat" description="PPR" evidence="3">
    <location>
        <begin position="170"/>
        <end position="204"/>
    </location>
</feature>
<proteinExistence type="inferred from homology"/>
<dbReference type="PANTHER" id="PTHR47926:SF436">
    <property type="entry name" value="PENTATRICOPEPTIDE REPEAT-CONTAINING PROTEIN ELI1, CHLOROPLASTIC-LIKE ISOFORM X2"/>
    <property type="match status" value="1"/>
</dbReference>
<dbReference type="Pfam" id="PF13041">
    <property type="entry name" value="PPR_2"/>
    <property type="match status" value="2"/>
</dbReference>
<dbReference type="EnsemblPlants" id="QL10p000217:mrna">
    <property type="protein sequence ID" value="QL10p000217:mrna"/>
    <property type="gene ID" value="QL10p000217"/>
</dbReference>
<dbReference type="NCBIfam" id="TIGR00756">
    <property type="entry name" value="PPR"/>
    <property type="match status" value="3"/>
</dbReference>
<reference evidence="5 6" key="1">
    <citation type="journal article" date="2016" name="G3 (Bethesda)">
        <title>First Draft Assembly and Annotation of the Genome of a California Endemic Oak Quercus lobata Nee (Fagaceae).</title>
        <authorList>
            <person name="Sork V.L."/>
            <person name="Fitz-Gibbon S.T."/>
            <person name="Puiu D."/>
            <person name="Crepeau M."/>
            <person name="Gugger P.F."/>
            <person name="Sherman R."/>
            <person name="Stevens K."/>
            <person name="Langley C.H."/>
            <person name="Pellegrini M."/>
            <person name="Salzberg S.L."/>
        </authorList>
    </citation>
    <scope>NUCLEOTIDE SEQUENCE [LARGE SCALE GENOMIC DNA]</scope>
    <source>
        <strain evidence="5 6">cv. SW786</strain>
    </source>
</reference>
<evidence type="ECO:0000313" key="5">
    <source>
        <dbReference type="EnsemblPlants" id="QL10p000217:mrna"/>
    </source>
</evidence>
<dbReference type="OMA" id="MNRCKEA"/>
<keyword evidence="4" id="KW-1133">Transmembrane helix</keyword>
<dbReference type="Pfam" id="PF01535">
    <property type="entry name" value="PPR"/>
    <property type="match status" value="4"/>
</dbReference>
<organism evidence="5 6">
    <name type="scientific">Quercus lobata</name>
    <name type="common">Valley oak</name>
    <dbReference type="NCBI Taxonomy" id="97700"/>
    <lineage>
        <taxon>Eukaryota</taxon>
        <taxon>Viridiplantae</taxon>
        <taxon>Streptophyta</taxon>
        <taxon>Embryophyta</taxon>
        <taxon>Tracheophyta</taxon>
        <taxon>Spermatophyta</taxon>
        <taxon>Magnoliopsida</taxon>
        <taxon>eudicotyledons</taxon>
        <taxon>Gunneridae</taxon>
        <taxon>Pentapetalae</taxon>
        <taxon>rosids</taxon>
        <taxon>fabids</taxon>
        <taxon>Fagales</taxon>
        <taxon>Fagaceae</taxon>
        <taxon>Quercus</taxon>
    </lineage>
</organism>
<dbReference type="Gramene" id="QL10p000217:mrna">
    <property type="protein sequence ID" value="QL10p000217:mrna"/>
    <property type="gene ID" value="QL10p000217"/>
</dbReference>
<dbReference type="FunFam" id="1.25.40.10:FF:000690">
    <property type="entry name" value="Pentatricopeptide repeat-containing protein"/>
    <property type="match status" value="1"/>
</dbReference>
<dbReference type="Pfam" id="PF07712">
    <property type="entry name" value="SURNod19"/>
    <property type="match status" value="1"/>
</dbReference>
<reference evidence="5" key="2">
    <citation type="submission" date="2021-01" db="UniProtKB">
        <authorList>
            <consortium name="EnsemblPlants"/>
        </authorList>
    </citation>
    <scope>IDENTIFICATION</scope>
</reference>
<dbReference type="EMBL" id="LRBV02000010">
    <property type="status" value="NOT_ANNOTATED_CDS"/>
    <property type="molecule type" value="Genomic_DNA"/>
</dbReference>
<dbReference type="FunCoup" id="A0A7N2MLQ9">
    <property type="interactions" value="200"/>
</dbReference>
<dbReference type="GO" id="GO:0009451">
    <property type="term" value="P:RNA modification"/>
    <property type="evidence" value="ECO:0007669"/>
    <property type="project" value="InterPro"/>
</dbReference>
<evidence type="ECO:0000256" key="2">
    <source>
        <dbReference type="ARBA" id="ARBA00022737"/>
    </source>
</evidence>
<dbReference type="GO" id="GO:0003729">
    <property type="term" value="F:mRNA binding"/>
    <property type="evidence" value="ECO:0007669"/>
    <property type="project" value="UniProtKB-ARBA"/>
</dbReference>
<name>A0A7N2MLQ9_QUELO</name>
<accession>A0A7N2MLQ9</accession>